<dbReference type="GO" id="GO:0006355">
    <property type="term" value="P:regulation of DNA-templated transcription"/>
    <property type="evidence" value="ECO:0007669"/>
    <property type="project" value="UniProtKB-ARBA"/>
</dbReference>
<organism evidence="9 10">
    <name type="scientific">Saponaria officinalis</name>
    <name type="common">Common soapwort</name>
    <name type="synonym">Lychnis saponaria</name>
    <dbReference type="NCBI Taxonomy" id="3572"/>
    <lineage>
        <taxon>Eukaryota</taxon>
        <taxon>Viridiplantae</taxon>
        <taxon>Streptophyta</taxon>
        <taxon>Embryophyta</taxon>
        <taxon>Tracheophyta</taxon>
        <taxon>Spermatophyta</taxon>
        <taxon>Magnoliopsida</taxon>
        <taxon>eudicotyledons</taxon>
        <taxon>Gunneridae</taxon>
        <taxon>Pentapetalae</taxon>
        <taxon>Caryophyllales</taxon>
        <taxon>Caryophyllaceae</taxon>
        <taxon>Caryophylleae</taxon>
        <taxon>Saponaria</taxon>
    </lineage>
</organism>
<dbReference type="InterPro" id="IPR052245">
    <property type="entry name" value="Plant_Stress_Dev_TF"/>
</dbReference>
<feature type="region of interest" description="Disordered" evidence="6">
    <location>
        <begin position="64"/>
        <end position="100"/>
    </location>
</feature>
<evidence type="ECO:0000256" key="6">
    <source>
        <dbReference type="SAM" id="MobiDB-lite"/>
    </source>
</evidence>
<dbReference type="PROSITE" id="PS50090">
    <property type="entry name" value="MYB_LIKE"/>
    <property type="match status" value="1"/>
</dbReference>
<dbReference type="PANTHER" id="PTHR44191">
    <property type="entry name" value="TRANSCRIPTION FACTOR KUA1"/>
    <property type="match status" value="1"/>
</dbReference>
<feature type="non-terminal residue" evidence="9">
    <location>
        <position position="1"/>
    </location>
</feature>
<dbReference type="InterPro" id="IPR001005">
    <property type="entry name" value="SANT/Myb"/>
</dbReference>
<keyword evidence="10" id="KW-1185">Reference proteome</keyword>
<dbReference type="GO" id="GO:0005634">
    <property type="term" value="C:nucleus"/>
    <property type="evidence" value="ECO:0007669"/>
    <property type="project" value="UniProtKB-SubCell"/>
</dbReference>
<evidence type="ECO:0000313" key="10">
    <source>
        <dbReference type="Proteomes" id="UP001443914"/>
    </source>
</evidence>
<evidence type="ECO:0000259" key="7">
    <source>
        <dbReference type="PROSITE" id="PS50090"/>
    </source>
</evidence>
<dbReference type="PANTHER" id="PTHR44191:SF21">
    <property type="entry name" value="TRANSCRIPTION FACTOR SRM1"/>
    <property type="match status" value="1"/>
</dbReference>
<gene>
    <name evidence="9" type="ORF">RND81_10G125700</name>
</gene>
<evidence type="ECO:0000313" key="9">
    <source>
        <dbReference type="EMBL" id="KAK9683238.1"/>
    </source>
</evidence>
<dbReference type="InterPro" id="IPR009057">
    <property type="entry name" value="Homeodomain-like_sf"/>
</dbReference>
<dbReference type="NCBIfam" id="TIGR01557">
    <property type="entry name" value="myb_SHAQKYF"/>
    <property type="match status" value="1"/>
</dbReference>
<proteinExistence type="predicted"/>
<sequence length="248" mass="27934">NSNKNWTLQQNYTFERGFETYHAECQRRLQQNVANIHAAPNDSLSKFPIFESSVIDTVNEDGYANKKGVNEKGSAPKRVGKGKEPASKQGENETGSHKGNYWTEEEHRQFLLGMQRYGKGDWKMIANEFVKTRTAVQIASHAQKYFKKLGSEKKYKRWSVFDVTLHSVQQRVSASASVVGVGTNDVISSQSELSMMVADKEPLVVNEVTNVEGPPLSPPLSPPESWCLDNDNYIFDLDFQECLSQLPP</sequence>
<dbReference type="Pfam" id="PF00249">
    <property type="entry name" value="Myb_DNA-binding"/>
    <property type="match status" value="1"/>
</dbReference>
<dbReference type="Gene3D" id="1.10.10.60">
    <property type="entry name" value="Homeodomain-like"/>
    <property type="match status" value="1"/>
</dbReference>
<keyword evidence="5" id="KW-0539">Nucleus</keyword>
<dbReference type="InterPro" id="IPR017930">
    <property type="entry name" value="Myb_dom"/>
</dbReference>
<keyword evidence="3" id="KW-0238">DNA-binding</keyword>
<evidence type="ECO:0000256" key="2">
    <source>
        <dbReference type="ARBA" id="ARBA00023015"/>
    </source>
</evidence>
<dbReference type="SUPFAM" id="SSF46689">
    <property type="entry name" value="Homeodomain-like"/>
    <property type="match status" value="1"/>
</dbReference>
<dbReference type="InterPro" id="IPR006447">
    <property type="entry name" value="Myb_dom_plants"/>
</dbReference>
<dbReference type="PROSITE" id="PS51294">
    <property type="entry name" value="HTH_MYB"/>
    <property type="match status" value="1"/>
</dbReference>
<dbReference type="FunFam" id="1.10.10.60:FF:000009">
    <property type="entry name" value="transcription factor MYB1R1"/>
    <property type="match status" value="1"/>
</dbReference>
<evidence type="ECO:0000256" key="1">
    <source>
        <dbReference type="ARBA" id="ARBA00004123"/>
    </source>
</evidence>
<dbReference type="SMART" id="SM00717">
    <property type="entry name" value="SANT"/>
    <property type="match status" value="1"/>
</dbReference>
<dbReference type="GO" id="GO:0003677">
    <property type="term" value="F:DNA binding"/>
    <property type="evidence" value="ECO:0007669"/>
    <property type="project" value="UniProtKB-KW"/>
</dbReference>
<keyword evidence="4" id="KW-0804">Transcription</keyword>
<feature type="domain" description="HTH myb-type" evidence="8">
    <location>
        <begin position="102"/>
        <end position="150"/>
    </location>
</feature>
<keyword evidence="2" id="KW-0805">Transcription regulation</keyword>
<comment type="caution">
    <text evidence="9">The sequence shown here is derived from an EMBL/GenBank/DDBJ whole genome shotgun (WGS) entry which is preliminary data.</text>
</comment>
<dbReference type="EMBL" id="JBDFQZ010000010">
    <property type="protein sequence ID" value="KAK9683238.1"/>
    <property type="molecule type" value="Genomic_DNA"/>
</dbReference>
<comment type="subcellular location">
    <subcellularLocation>
        <location evidence="1">Nucleus</location>
    </subcellularLocation>
</comment>
<feature type="non-terminal residue" evidence="9">
    <location>
        <position position="248"/>
    </location>
</feature>
<name>A0AAW1I3U7_SAPOF</name>
<evidence type="ECO:0000256" key="5">
    <source>
        <dbReference type="ARBA" id="ARBA00023242"/>
    </source>
</evidence>
<reference evidence="9" key="1">
    <citation type="submission" date="2024-03" db="EMBL/GenBank/DDBJ databases">
        <title>WGS assembly of Saponaria officinalis var. Norfolk2.</title>
        <authorList>
            <person name="Jenkins J."/>
            <person name="Shu S."/>
            <person name="Grimwood J."/>
            <person name="Barry K."/>
            <person name="Goodstein D."/>
            <person name="Schmutz J."/>
            <person name="Leebens-Mack J."/>
            <person name="Osbourn A."/>
        </authorList>
    </citation>
    <scope>NUCLEOTIDE SEQUENCE [LARGE SCALE GENOMIC DNA]</scope>
    <source>
        <strain evidence="9">JIC</strain>
    </source>
</reference>
<dbReference type="CDD" id="cd00167">
    <property type="entry name" value="SANT"/>
    <property type="match status" value="1"/>
</dbReference>
<accession>A0AAW1I3U7</accession>
<dbReference type="GO" id="GO:0009739">
    <property type="term" value="P:response to gibberellin"/>
    <property type="evidence" value="ECO:0007669"/>
    <property type="project" value="TreeGrafter"/>
</dbReference>
<evidence type="ECO:0000256" key="4">
    <source>
        <dbReference type="ARBA" id="ARBA00023163"/>
    </source>
</evidence>
<dbReference type="Proteomes" id="UP001443914">
    <property type="component" value="Unassembled WGS sequence"/>
</dbReference>
<feature type="domain" description="Myb-like" evidence="7">
    <location>
        <begin position="94"/>
        <end position="146"/>
    </location>
</feature>
<dbReference type="AlphaFoldDB" id="A0AAW1I3U7"/>
<feature type="compositionally biased region" description="Basic and acidic residues" evidence="6">
    <location>
        <begin position="81"/>
        <end position="96"/>
    </location>
</feature>
<dbReference type="GO" id="GO:0009751">
    <property type="term" value="P:response to salicylic acid"/>
    <property type="evidence" value="ECO:0007669"/>
    <property type="project" value="TreeGrafter"/>
</dbReference>
<evidence type="ECO:0000259" key="8">
    <source>
        <dbReference type="PROSITE" id="PS51294"/>
    </source>
</evidence>
<protein>
    <submittedName>
        <fullName evidence="9">Uncharacterized protein</fullName>
    </submittedName>
</protein>
<evidence type="ECO:0000256" key="3">
    <source>
        <dbReference type="ARBA" id="ARBA00023125"/>
    </source>
</evidence>